<evidence type="ECO:0000313" key="3">
    <source>
        <dbReference type="Proteomes" id="UP000257109"/>
    </source>
</evidence>
<feature type="signal peptide" evidence="1">
    <location>
        <begin position="1"/>
        <end position="30"/>
    </location>
</feature>
<reference evidence="2" key="1">
    <citation type="submission" date="2018-05" db="EMBL/GenBank/DDBJ databases">
        <title>Draft genome of Mucuna pruriens seed.</title>
        <authorList>
            <person name="Nnadi N.E."/>
            <person name="Vos R."/>
            <person name="Hasami M.H."/>
            <person name="Devisetty U.K."/>
            <person name="Aguiy J.C."/>
        </authorList>
    </citation>
    <scope>NUCLEOTIDE SEQUENCE [LARGE SCALE GENOMIC DNA]</scope>
    <source>
        <strain evidence="2">JCA_2017</strain>
    </source>
</reference>
<keyword evidence="3" id="KW-1185">Reference proteome</keyword>
<sequence>MGVFCTSQGMHQCCLLLCLWIHQLLPTVHHSTFCSTSQNTLLWWAPME</sequence>
<evidence type="ECO:0000256" key="1">
    <source>
        <dbReference type="SAM" id="SignalP"/>
    </source>
</evidence>
<feature type="non-terminal residue" evidence="2">
    <location>
        <position position="1"/>
    </location>
</feature>
<accession>A0A371GDD1</accession>
<dbReference type="EMBL" id="QJKJ01005908">
    <property type="protein sequence ID" value="RDX88557.1"/>
    <property type="molecule type" value="Genomic_DNA"/>
</dbReference>
<gene>
    <name evidence="2" type="ORF">CR513_29837</name>
</gene>
<evidence type="ECO:0000313" key="2">
    <source>
        <dbReference type="EMBL" id="RDX88557.1"/>
    </source>
</evidence>
<organism evidence="2 3">
    <name type="scientific">Mucuna pruriens</name>
    <name type="common">Velvet bean</name>
    <name type="synonym">Dolichos pruriens</name>
    <dbReference type="NCBI Taxonomy" id="157652"/>
    <lineage>
        <taxon>Eukaryota</taxon>
        <taxon>Viridiplantae</taxon>
        <taxon>Streptophyta</taxon>
        <taxon>Embryophyta</taxon>
        <taxon>Tracheophyta</taxon>
        <taxon>Spermatophyta</taxon>
        <taxon>Magnoliopsida</taxon>
        <taxon>eudicotyledons</taxon>
        <taxon>Gunneridae</taxon>
        <taxon>Pentapetalae</taxon>
        <taxon>rosids</taxon>
        <taxon>fabids</taxon>
        <taxon>Fabales</taxon>
        <taxon>Fabaceae</taxon>
        <taxon>Papilionoideae</taxon>
        <taxon>50 kb inversion clade</taxon>
        <taxon>NPAAA clade</taxon>
        <taxon>indigoferoid/millettioid clade</taxon>
        <taxon>Phaseoleae</taxon>
        <taxon>Mucuna</taxon>
    </lineage>
</organism>
<name>A0A371GDD1_MUCPR</name>
<dbReference type="Proteomes" id="UP000257109">
    <property type="component" value="Unassembled WGS sequence"/>
</dbReference>
<feature type="chain" id="PRO_5016695407" evidence="1">
    <location>
        <begin position="31"/>
        <end position="48"/>
    </location>
</feature>
<proteinExistence type="predicted"/>
<keyword evidence="1" id="KW-0732">Signal</keyword>
<dbReference type="AlphaFoldDB" id="A0A371GDD1"/>
<protein>
    <submittedName>
        <fullName evidence="2">Uncharacterized protein</fullName>
    </submittedName>
</protein>
<comment type="caution">
    <text evidence="2">The sequence shown here is derived from an EMBL/GenBank/DDBJ whole genome shotgun (WGS) entry which is preliminary data.</text>
</comment>